<reference evidence="2" key="1">
    <citation type="journal article" date="2014" name="Int. J. Syst. Evol. Microbiol.">
        <title>Complete genome sequence of Corynebacterium casei LMG S-19264T (=DSM 44701T), isolated from a smear-ripened cheese.</title>
        <authorList>
            <consortium name="US DOE Joint Genome Institute (JGI-PGF)"/>
            <person name="Walter F."/>
            <person name="Albersmeier A."/>
            <person name="Kalinowski J."/>
            <person name="Ruckert C."/>
        </authorList>
    </citation>
    <scope>NUCLEOTIDE SEQUENCE</scope>
    <source>
        <strain evidence="2">JCM 4633</strain>
    </source>
</reference>
<name>A0A918WLF6_STRCJ</name>
<dbReference type="EMBL" id="BMVB01000009">
    <property type="protein sequence ID" value="GHC53868.1"/>
    <property type="molecule type" value="Genomic_DNA"/>
</dbReference>
<feature type="signal peptide" evidence="1">
    <location>
        <begin position="1"/>
        <end position="31"/>
    </location>
</feature>
<feature type="chain" id="PRO_5037138940" evidence="1">
    <location>
        <begin position="32"/>
        <end position="166"/>
    </location>
</feature>
<proteinExistence type="predicted"/>
<reference evidence="2" key="2">
    <citation type="submission" date="2020-09" db="EMBL/GenBank/DDBJ databases">
        <authorList>
            <person name="Sun Q."/>
            <person name="Ohkuma M."/>
        </authorList>
    </citation>
    <scope>NUCLEOTIDE SEQUENCE</scope>
    <source>
        <strain evidence="2">JCM 4633</strain>
    </source>
</reference>
<sequence>MISRVRKTLLAGIAVAATAVVGVSTLTTANAAPQPGAESEIPPYAVEDFAYPNADAILKEKGIKLVQGDGHIMLADCAASTDIQVMTTQSKDFKYCFKVTGKSGYLALEIPSVYGVQTEDHPVKATVKAADGPAQSVDVPKGQLKGVGEGVPGGQPTVLVELRVTG</sequence>
<dbReference type="AlphaFoldDB" id="A0A918WLF6"/>
<evidence type="ECO:0000313" key="3">
    <source>
        <dbReference type="Proteomes" id="UP000646244"/>
    </source>
</evidence>
<protein>
    <submittedName>
        <fullName evidence="2">Secreted protein</fullName>
    </submittedName>
</protein>
<accession>A0A918WLF6</accession>
<evidence type="ECO:0000256" key="1">
    <source>
        <dbReference type="SAM" id="SignalP"/>
    </source>
</evidence>
<gene>
    <name evidence="2" type="ORF">GCM10010507_32700</name>
</gene>
<comment type="caution">
    <text evidence="2">The sequence shown here is derived from an EMBL/GenBank/DDBJ whole genome shotgun (WGS) entry which is preliminary data.</text>
</comment>
<organism evidence="2 3">
    <name type="scientific">Streptomyces cinnamoneus</name>
    <name type="common">Streptoverticillium cinnamoneum</name>
    <dbReference type="NCBI Taxonomy" id="53446"/>
    <lineage>
        <taxon>Bacteria</taxon>
        <taxon>Bacillati</taxon>
        <taxon>Actinomycetota</taxon>
        <taxon>Actinomycetes</taxon>
        <taxon>Kitasatosporales</taxon>
        <taxon>Streptomycetaceae</taxon>
        <taxon>Streptomyces</taxon>
        <taxon>Streptomyces cinnamoneus group</taxon>
    </lineage>
</organism>
<keyword evidence="1" id="KW-0732">Signal</keyword>
<evidence type="ECO:0000313" key="2">
    <source>
        <dbReference type="EMBL" id="GHC53868.1"/>
    </source>
</evidence>
<dbReference type="Proteomes" id="UP000646244">
    <property type="component" value="Unassembled WGS sequence"/>
</dbReference>